<dbReference type="EMBL" id="WINI01000004">
    <property type="protein sequence ID" value="MQR00954.1"/>
    <property type="molecule type" value="Genomic_DNA"/>
</dbReference>
<dbReference type="InterPro" id="IPR050330">
    <property type="entry name" value="Bact_OuterMem_StrucFunc"/>
</dbReference>
<feature type="signal peptide" evidence="7">
    <location>
        <begin position="1"/>
        <end position="23"/>
    </location>
</feature>
<feature type="chain" id="PRO_5032522901" evidence="7">
    <location>
        <begin position="24"/>
        <end position="220"/>
    </location>
</feature>
<organism evidence="9 10">
    <name type="scientific">Glaciimonas soli</name>
    <dbReference type="NCBI Taxonomy" id="2590999"/>
    <lineage>
        <taxon>Bacteria</taxon>
        <taxon>Pseudomonadati</taxon>
        <taxon>Pseudomonadota</taxon>
        <taxon>Betaproteobacteria</taxon>
        <taxon>Burkholderiales</taxon>
        <taxon>Oxalobacteraceae</taxon>
        <taxon>Glaciimonas</taxon>
    </lineage>
</organism>
<dbReference type="Gene3D" id="3.30.1330.60">
    <property type="entry name" value="OmpA-like domain"/>
    <property type="match status" value="1"/>
</dbReference>
<sequence>MNKFKLGALTLAVTLAATGCANMNDTQKDTGIGAGVGAVAGAAIGALTGNKKNALIGGAIGAGIGGVGGALWGNKQDEQKRKMEQAAQGTGVTVTQTPDNRLKLGVPADAGFATGRADIQGNLPRVLDSLAQSLNQNPTSVVDVFGYTDSTGSDAVNNPLSLNRASAVRNYLISRGVAPNRINAQGFGSQSPVADNSTVAGRAANRRVEIFVTEPGQPRQ</sequence>
<gene>
    <name evidence="9" type="ORF">GEV47_09690</name>
</gene>
<evidence type="ECO:0000256" key="6">
    <source>
        <dbReference type="SAM" id="Phobius"/>
    </source>
</evidence>
<proteinExistence type="predicted"/>
<keyword evidence="6" id="KW-0812">Transmembrane</keyword>
<dbReference type="Pfam" id="PF00691">
    <property type="entry name" value="OmpA"/>
    <property type="match status" value="1"/>
</dbReference>
<comment type="caution">
    <text evidence="9">The sequence shown here is derived from an EMBL/GenBank/DDBJ whole genome shotgun (WGS) entry which is preliminary data.</text>
</comment>
<dbReference type="PROSITE" id="PS51257">
    <property type="entry name" value="PROKAR_LIPOPROTEIN"/>
    <property type="match status" value="1"/>
</dbReference>
<keyword evidence="3" id="KW-0998">Cell outer membrane</keyword>
<feature type="transmembrane region" description="Helical" evidence="6">
    <location>
        <begin position="31"/>
        <end position="47"/>
    </location>
</feature>
<dbReference type="InterPro" id="IPR006664">
    <property type="entry name" value="OMP_bac"/>
</dbReference>
<keyword evidence="6" id="KW-1133">Transmembrane helix</keyword>
<reference evidence="9 10" key="1">
    <citation type="submission" date="2019-10" db="EMBL/GenBank/DDBJ databases">
        <title>Glaciimonas soli sp. nov., a psychrophilic bacterium isolated from the forest soil of a high elevation mountain in Taiwan.</title>
        <authorList>
            <person name="Wang L.-T."/>
            <person name="Shieh W.Y."/>
        </authorList>
    </citation>
    <scope>NUCLEOTIDE SEQUENCE [LARGE SCALE GENOMIC DNA]</scope>
    <source>
        <strain evidence="9 10">GS1</strain>
    </source>
</reference>
<evidence type="ECO:0000256" key="4">
    <source>
        <dbReference type="PROSITE-ProRule" id="PRU00473"/>
    </source>
</evidence>
<dbReference type="OrthoDB" id="9782229at2"/>
<feature type="compositionally biased region" description="Polar residues" evidence="5">
    <location>
        <begin position="87"/>
        <end position="96"/>
    </location>
</feature>
<evidence type="ECO:0000256" key="3">
    <source>
        <dbReference type="ARBA" id="ARBA00023237"/>
    </source>
</evidence>
<dbReference type="GO" id="GO:0009279">
    <property type="term" value="C:cell outer membrane"/>
    <property type="evidence" value="ECO:0007669"/>
    <property type="project" value="UniProtKB-SubCell"/>
</dbReference>
<dbReference type="PRINTS" id="PR01021">
    <property type="entry name" value="OMPADOMAIN"/>
</dbReference>
<keyword evidence="2 4" id="KW-0472">Membrane</keyword>
<dbReference type="InterPro" id="IPR039567">
    <property type="entry name" value="Gly-zipper"/>
</dbReference>
<keyword evidence="10" id="KW-1185">Reference proteome</keyword>
<dbReference type="AlphaFoldDB" id="A0A843YTC1"/>
<dbReference type="PANTHER" id="PTHR30329:SF21">
    <property type="entry name" value="LIPOPROTEIN YIAD-RELATED"/>
    <property type="match status" value="1"/>
</dbReference>
<evidence type="ECO:0000313" key="9">
    <source>
        <dbReference type="EMBL" id="MQR00954.1"/>
    </source>
</evidence>
<dbReference type="SUPFAM" id="SSF103088">
    <property type="entry name" value="OmpA-like"/>
    <property type="match status" value="1"/>
</dbReference>
<feature type="region of interest" description="Disordered" evidence="5">
    <location>
        <begin position="77"/>
        <end position="96"/>
    </location>
</feature>
<evidence type="ECO:0000256" key="1">
    <source>
        <dbReference type="ARBA" id="ARBA00004442"/>
    </source>
</evidence>
<dbReference type="PANTHER" id="PTHR30329">
    <property type="entry name" value="STATOR ELEMENT OF FLAGELLAR MOTOR COMPLEX"/>
    <property type="match status" value="1"/>
</dbReference>
<evidence type="ECO:0000313" key="10">
    <source>
        <dbReference type="Proteomes" id="UP000451565"/>
    </source>
</evidence>
<evidence type="ECO:0000259" key="8">
    <source>
        <dbReference type="PROSITE" id="PS51123"/>
    </source>
</evidence>
<dbReference type="PRINTS" id="PR01023">
    <property type="entry name" value="NAFLGMOTY"/>
</dbReference>
<keyword evidence="7" id="KW-0732">Signal</keyword>
<dbReference type="PROSITE" id="PS51123">
    <property type="entry name" value="OMPA_2"/>
    <property type="match status" value="1"/>
</dbReference>
<dbReference type="Proteomes" id="UP000451565">
    <property type="component" value="Unassembled WGS sequence"/>
</dbReference>
<dbReference type="InterPro" id="IPR006665">
    <property type="entry name" value="OmpA-like"/>
</dbReference>
<evidence type="ECO:0000256" key="5">
    <source>
        <dbReference type="SAM" id="MobiDB-lite"/>
    </source>
</evidence>
<evidence type="ECO:0000256" key="7">
    <source>
        <dbReference type="SAM" id="SignalP"/>
    </source>
</evidence>
<feature type="domain" description="OmpA-like" evidence="8">
    <location>
        <begin position="99"/>
        <end position="216"/>
    </location>
</feature>
<dbReference type="CDD" id="cd07185">
    <property type="entry name" value="OmpA_C-like"/>
    <property type="match status" value="1"/>
</dbReference>
<evidence type="ECO:0000256" key="2">
    <source>
        <dbReference type="ARBA" id="ARBA00023136"/>
    </source>
</evidence>
<dbReference type="Pfam" id="PF13488">
    <property type="entry name" value="Gly-zipper_Omp"/>
    <property type="match status" value="1"/>
</dbReference>
<protein>
    <submittedName>
        <fullName evidence="9">OmpA family protein</fullName>
    </submittedName>
</protein>
<feature type="transmembrane region" description="Helical" evidence="6">
    <location>
        <begin position="54"/>
        <end position="73"/>
    </location>
</feature>
<name>A0A843YTC1_9BURK</name>
<dbReference type="InterPro" id="IPR036737">
    <property type="entry name" value="OmpA-like_sf"/>
</dbReference>
<comment type="subcellular location">
    <subcellularLocation>
        <location evidence="1">Cell outer membrane</location>
    </subcellularLocation>
</comment>
<dbReference type="RefSeq" id="WP_153234559.1">
    <property type="nucleotide sequence ID" value="NZ_WINI01000004.1"/>
</dbReference>
<accession>A0A843YTC1</accession>